<feature type="region of interest" description="Disordered" evidence="8">
    <location>
        <begin position="1044"/>
        <end position="1081"/>
    </location>
</feature>
<gene>
    <name evidence="11" type="ORF">OEZ85_010539</name>
</gene>
<dbReference type="EMBL" id="CP126209">
    <property type="protein sequence ID" value="WIA10347.1"/>
    <property type="molecule type" value="Genomic_DNA"/>
</dbReference>
<dbReference type="InterPro" id="IPR011009">
    <property type="entry name" value="Kinase-like_dom_sf"/>
</dbReference>
<feature type="region of interest" description="Disordered" evidence="8">
    <location>
        <begin position="1201"/>
        <end position="1262"/>
    </location>
</feature>
<feature type="compositionally biased region" description="Low complexity" evidence="8">
    <location>
        <begin position="1047"/>
        <end position="1078"/>
    </location>
</feature>
<dbReference type="PANTHER" id="PTHR24346:SF30">
    <property type="entry name" value="MATERNAL EMBRYONIC LEUCINE ZIPPER KINASE"/>
    <property type="match status" value="1"/>
</dbReference>
<feature type="region of interest" description="Disordered" evidence="8">
    <location>
        <begin position="256"/>
        <end position="286"/>
    </location>
</feature>
<dbReference type="Pfam" id="PF00397">
    <property type="entry name" value="WW"/>
    <property type="match status" value="1"/>
</dbReference>
<dbReference type="Gene3D" id="2.20.70.10">
    <property type="match status" value="1"/>
</dbReference>
<dbReference type="Gene3D" id="2.60.120.10">
    <property type="entry name" value="Jelly Rolls"/>
    <property type="match status" value="1"/>
</dbReference>
<evidence type="ECO:0000256" key="7">
    <source>
        <dbReference type="PROSITE-ProRule" id="PRU10141"/>
    </source>
</evidence>
<keyword evidence="5 7" id="KW-0067">ATP-binding</keyword>
<keyword evidence="3 7" id="KW-0547">Nucleotide-binding</keyword>
<dbReference type="InterPro" id="IPR017441">
    <property type="entry name" value="Protein_kinase_ATP_BS"/>
</dbReference>
<evidence type="ECO:0000259" key="9">
    <source>
        <dbReference type="SMART" id="SM00220"/>
    </source>
</evidence>
<dbReference type="InterPro" id="IPR018490">
    <property type="entry name" value="cNMP-bd_dom_sf"/>
</dbReference>
<feature type="compositionally biased region" description="Polar residues" evidence="8">
    <location>
        <begin position="399"/>
        <end position="412"/>
    </location>
</feature>
<dbReference type="Gene3D" id="3.30.200.20">
    <property type="entry name" value="Phosphorylase Kinase, domain 1"/>
    <property type="match status" value="1"/>
</dbReference>
<evidence type="ECO:0000256" key="4">
    <source>
        <dbReference type="ARBA" id="ARBA00022777"/>
    </source>
</evidence>
<dbReference type="SUPFAM" id="SSF51045">
    <property type="entry name" value="WW domain"/>
    <property type="match status" value="1"/>
</dbReference>
<evidence type="ECO:0000256" key="6">
    <source>
        <dbReference type="ARBA" id="ARBA00022992"/>
    </source>
</evidence>
<dbReference type="InterPro" id="IPR001202">
    <property type="entry name" value="WW_dom"/>
</dbReference>
<dbReference type="PROSITE" id="PS00108">
    <property type="entry name" value="PROTEIN_KINASE_ST"/>
    <property type="match status" value="1"/>
</dbReference>
<feature type="compositionally biased region" description="Polar residues" evidence="8">
    <location>
        <begin position="368"/>
        <end position="378"/>
    </location>
</feature>
<evidence type="ECO:0000313" key="11">
    <source>
        <dbReference type="EMBL" id="WIA10347.1"/>
    </source>
</evidence>
<feature type="compositionally biased region" description="Polar residues" evidence="8">
    <location>
        <begin position="1218"/>
        <end position="1231"/>
    </location>
</feature>
<dbReference type="Pfam" id="PF00069">
    <property type="entry name" value="Pkinase"/>
    <property type="match status" value="1"/>
</dbReference>
<dbReference type="SUPFAM" id="SSF57756">
    <property type="entry name" value="Retrovirus zinc finger-like domains"/>
    <property type="match status" value="1"/>
</dbReference>
<proteinExistence type="predicted"/>
<evidence type="ECO:0000256" key="8">
    <source>
        <dbReference type="SAM" id="MobiDB-lite"/>
    </source>
</evidence>
<feature type="compositionally biased region" description="Low complexity" evidence="8">
    <location>
        <begin position="305"/>
        <end position="319"/>
    </location>
</feature>
<feature type="region of interest" description="Disordered" evidence="8">
    <location>
        <begin position="368"/>
        <end position="469"/>
    </location>
</feature>
<evidence type="ECO:0000256" key="2">
    <source>
        <dbReference type="ARBA" id="ARBA00022679"/>
    </source>
</evidence>
<feature type="compositionally biased region" description="Low complexity" evidence="8">
    <location>
        <begin position="1172"/>
        <end position="1183"/>
    </location>
</feature>
<keyword evidence="4" id="KW-0418">Kinase</keyword>
<name>A0ABY8TMX4_TETOB</name>
<dbReference type="PROSITE" id="PS00107">
    <property type="entry name" value="PROTEIN_KINASE_ATP"/>
    <property type="match status" value="1"/>
</dbReference>
<evidence type="ECO:0000256" key="3">
    <source>
        <dbReference type="ARBA" id="ARBA00022741"/>
    </source>
</evidence>
<dbReference type="SUPFAM" id="SSF51206">
    <property type="entry name" value="cAMP-binding domain-like"/>
    <property type="match status" value="1"/>
</dbReference>
<dbReference type="CDD" id="cd14008">
    <property type="entry name" value="STKc_LKB1_CaMKK"/>
    <property type="match status" value="1"/>
</dbReference>
<reference evidence="11 12" key="1">
    <citation type="submission" date="2023-05" db="EMBL/GenBank/DDBJ databases">
        <title>A 100% complete, gapless, phased diploid assembly of the Scenedesmus obliquus UTEX 3031 genome.</title>
        <authorList>
            <person name="Biondi T.C."/>
            <person name="Hanschen E.R."/>
            <person name="Kwon T."/>
            <person name="Eng W."/>
            <person name="Kruse C.P.S."/>
            <person name="Koehler S.I."/>
            <person name="Kunde Y."/>
            <person name="Gleasner C.D."/>
            <person name="You Mak K.T."/>
            <person name="Polle J."/>
            <person name="Hovde B.T."/>
            <person name="Starkenburg S.R."/>
        </authorList>
    </citation>
    <scope>NUCLEOTIDE SEQUENCE [LARGE SCALE GENOMIC DNA]</scope>
    <source>
        <strain evidence="11 12">DOE0152z</strain>
    </source>
</reference>
<feature type="region of interest" description="Disordered" evidence="8">
    <location>
        <begin position="100"/>
        <end position="124"/>
    </location>
</feature>
<feature type="region of interest" description="Disordered" evidence="8">
    <location>
        <begin position="191"/>
        <end position="237"/>
    </location>
</feature>
<evidence type="ECO:0000259" key="10">
    <source>
        <dbReference type="SMART" id="SM00343"/>
    </source>
</evidence>
<evidence type="ECO:0000313" key="12">
    <source>
        <dbReference type="Proteomes" id="UP001244341"/>
    </source>
</evidence>
<feature type="region of interest" description="Disordered" evidence="8">
    <location>
        <begin position="298"/>
        <end position="354"/>
    </location>
</feature>
<keyword evidence="6" id="KW-0142">cGMP-binding</keyword>
<dbReference type="Gene3D" id="1.10.510.10">
    <property type="entry name" value="Transferase(Phosphotransferase) domain 1"/>
    <property type="match status" value="1"/>
</dbReference>
<feature type="compositionally biased region" description="Low complexity" evidence="8">
    <location>
        <begin position="102"/>
        <end position="119"/>
    </location>
</feature>
<feature type="compositionally biased region" description="Basic and acidic residues" evidence="8">
    <location>
        <begin position="194"/>
        <end position="206"/>
    </location>
</feature>
<feature type="binding site" evidence="7">
    <location>
        <position position="556"/>
    </location>
    <ligand>
        <name>ATP</name>
        <dbReference type="ChEBI" id="CHEBI:30616"/>
    </ligand>
</feature>
<dbReference type="InterPro" id="IPR000719">
    <property type="entry name" value="Prot_kinase_dom"/>
</dbReference>
<feature type="compositionally biased region" description="Acidic residues" evidence="8">
    <location>
        <begin position="1253"/>
        <end position="1262"/>
    </location>
</feature>
<evidence type="ECO:0000256" key="5">
    <source>
        <dbReference type="ARBA" id="ARBA00022840"/>
    </source>
</evidence>
<dbReference type="PANTHER" id="PTHR24346">
    <property type="entry name" value="MAP/MICROTUBULE AFFINITY-REGULATING KINASE"/>
    <property type="match status" value="1"/>
</dbReference>
<keyword evidence="2" id="KW-0808">Transferase</keyword>
<feature type="domain" description="CCHC-type" evidence="10">
    <location>
        <begin position="17"/>
        <end position="33"/>
    </location>
</feature>
<keyword evidence="12" id="KW-1185">Reference proteome</keyword>
<protein>
    <recommendedName>
        <fullName evidence="13">cGMP-dependent protein kinase</fullName>
    </recommendedName>
</protein>
<dbReference type="SMART" id="SM00343">
    <property type="entry name" value="ZnF_C2HC"/>
    <property type="match status" value="1"/>
</dbReference>
<organism evidence="11 12">
    <name type="scientific">Tetradesmus obliquus</name>
    <name type="common">Green alga</name>
    <name type="synonym">Acutodesmus obliquus</name>
    <dbReference type="NCBI Taxonomy" id="3088"/>
    <lineage>
        <taxon>Eukaryota</taxon>
        <taxon>Viridiplantae</taxon>
        <taxon>Chlorophyta</taxon>
        <taxon>core chlorophytes</taxon>
        <taxon>Chlorophyceae</taxon>
        <taxon>CS clade</taxon>
        <taxon>Sphaeropleales</taxon>
        <taxon>Scenedesmaceae</taxon>
        <taxon>Tetradesmus</taxon>
    </lineage>
</organism>
<accession>A0ABY8TMX4</accession>
<dbReference type="InterPro" id="IPR001878">
    <property type="entry name" value="Znf_CCHC"/>
</dbReference>
<dbReference type="SMART" id="SM00220">
    <property type="entry name" value="S_TKc"/>
    <property type="match status" value="1"/>
</dbReference>
<feature type="domain" description="Protein kinase" evidence="9">
    <location>
        <begin position="527"/>
        <end position="827"/>
    </location>
</feature>
<sequence length="1262" mass="132563">MEMHHKLRRDPSWDPRGCNLCGQVGHQAVECPNGTVNWKGIYGENAFVLRPPVYESDLRERRRLRTCDEDAVRKAAEQYAKSLAAQQGISWDEVKRAAEASQHATQVAAQPAQQPAAAAGRPEEGLPDGWAVAYDPNGKPYYWHKATQKTHAVINQCVKQTARQASAERAQHFAEYTAAVKLGCISSKTVSADQHTHTHSTREQATKPEVNGQQPAPQPAAAAPAQQAAGEPQGRLPCAEDSFTRQLRQLEPLVAGTQPAQQQQEQDVSQHGPGSYHPSRADSSDMRYGQAAYSVASYDDNGTDSAASSPRSRSSWAPSVGSHLPPSRGASASGAGEMMRGKRRPPRATSSGLGREMMREMHLSFTDSVTNTTGSSEASPRRADGQGGGSQVDEREWFRSTSSHLEDNSSQALPRLSGETEYPGLTSRHLGEFSVDGGDGASTFGGSSVTGGAGQHMRSSHSRHLEAHSGKMSLLQLQRAIEKIMVSDGEMYAKLQAGLKGIHSLARETDRLTVARDVTGATCINQYVVVKTLGRGSYGKVKLCLNTLDGHLYAIKMMNRSCLLRTLQRPRASLRKGTRRSLSASSGIGQTAAGSAAAGGAAAAAVAAEESSDVNREIAILKKLDHPNVVKLYEVIDPPGSQYMMLVMEFLEKGPVLQTHDQAGFDCLPEEVAADYFRQAVAGLEYLHFHKVVHGDIKPENLLVSSNGELKISDFGCSRMADGKSSHQRLSGTPAFTAPELVSGNAADPFAADVWALGACLFCFIYGRLPFQGSSVLDVFKAITTAQLELPDDVTISPSLTHLFGRLFDKDPATRITLQEVMCHPWVTDEGRVPLHSCADMGLGLIEVTAQEQLGAIDRASVVSMIRARLKEKAFRSKEYLFQVGQPMNCVYFVMSGVVEITKTATADDVERETSAGASIEHSFTVDIDESLMLDCAMGSMAHEALFPAGAVNGRLHIDRMKARDLRFRQRSCIMEGAEVVVDVKGPGQVVGEVFMQDTPPPCRYSARARGDVLALKLTQENYVRALAAMYYEAENGARAVANSTTASGKPLPGPSASSPGLLGTGMTSSGSRHLGGAAASGGGGSSAMAANVAAAIAAAVSSNTGPGSLLNVGGSISSAPVPVPAAAARAAAGSAQAAGAAAAAGAMAAALPGAEACASSAAAGHTEQPGTSSSSRATAHAAGLSSSTIEDSTLLLSGAHMTSSSGSLPGGGRYPYQKTSSRLAGSSVSGGTAPGEDGSAPLQLLAVGSGEVTDEETGLGA</sequence>
<dbReference type="Proteomes" id="UP001244341">
    <property type="component" value="Chromosome 2b"/>
</dbReference>
<dbReference type="CDD" id="cd00201">
    <property type="entry name" value="WW"/>
    <property type="match status" value="1"/>
</dbReference>
<feature type="compositionally biased region" description="Low complexity" evidence="8">
    <location>
        <begin position="213"/>
        <end position="229"/>
    </location>
</feature>
<dbReference type="InterPro" id="IPR008271">
    <property type="entry name" value="Ser/Thr_kinase_AS"/>
</dbReference>
<dbReference type="SUPFAM" id="SSF56112">
    <property type="entry name" value="Protein kinase-like (PK-like)"/>
    <property type="match status" value="1"/>
</dbReference>
<evidence type="ECO:0000256" key="1">
    <source>
        <dbReference type="ARBA" id="ARBA00022535"/>
    </source>
</evidence>
<dbReference type="InterPro" id="IPR036875">
    <property type="entry name" value="Znf_CCHC_sf"/>
</dbReference>
<feature type="region of interest" description="Disordered" evidence="8">
    <location>
        <begin position="1163"/>
        <end position="1185"/>
    </location>
</feature>
<dbReference type="InterPro" id="IPR036020">
    <property type="entry name" value="WW_dom_sf"/>
</dbReference>
<feature type="compositionally biased region" description="Low complexity" evidence="8">
    <location>
        <begin position="258"/>
        <end position="270"/>
    </location>
</feature>
<dbReference type="InterPro" id="IPR014710">
    <property type="entry name" value="RmlC-like_jellyroll"/>
</dbReference>
<evidence type="ECO:0008006" key="13">
    <source>
        <dbReference type="Google" id="ProtNLM"/>
    </source>
</evidence>
<keyword evidence="1" id="KW-0140">cGMP</keyword>